<dbReference type="Proteomes" id="UP000198870">
    <property type="component" value="Unassembled WGS sequence"/>
</dbReference>
<dbReference type="EMBL" id="FMUX01000021">
    <property type="protein sequence ID" value="SCY77992.1"/>
    <property type="molecule type" value="Genomic_DNA"/>
</dbReference>
<evidence type="ECO:0000256" key="8">
    <source>
        <dbReference type="ARBA" id="ARBA00041995"/>
    </source>
</evidence>
<protein>
    <recommendedName>
        <fullName evidence="7 11">Ribosomal RNA large subunit methyltransferase E</fullName>
        <ecNumber evidence="6 11">2.1.1.166</ecNumber>
    </recommendedName>
    <alternativeName>
        <fullName evidence="9 11">23S rRNA Um2552 methyltransferase</fullName>
    </alternativeName>
    <alternativeName>
        <fullName evidence="8 11">rRNA (uridine-2'-O-)-methyltransferase</fullName>
    </alternativeName>
</protein>
<evidence type="ECO:0000256" key="6">
    <source>
        <dbReference type="ARBA" id="ARBA00038861"/>
    </source>
</evidence>
<dbReference type="Pfam" id="PF01728">
    <property type="entry name" value="FtsJ"/>
    <property type="match status" value="1"/>
</dbReference>
<evidence type="ECO:0000259" key="14">
    <source>
        <dbReference type="Pfam" id="PF01728"/>
    </source>
</evidence>
<keyword evidence="4 11" id="KW-0949">S-adenosyl-L-methionine</keyword>
<evidence type="ECO:0000256" key="7">
    <source>
        <dbReference type="ARBA" id="ARBA00041129"/>
    </source>
</evidence>
<feature type="compositionally biased region" description="Basic residues" evidence="13">
    <location>
        <begin position="1"/>
        <end position="15"/>
    </location>
</feature>
<feature type="binding site" evidence="11">
    <location>
        <position position="101"/>
    </location>
    <ligand>
        <name>S-adenosyl-L-methionine</name>
        <dbReference type="ChEBI" id="CHEBI:59789"/>
    </ligand>
</feature>
<dbReference type="PANTHER" id="PTHR10920">
    <property type="entry name" value="RIBOSOMAL RNA METHYLTRANSFERASE"/>
    <property type="match status" value="1"/>
</dbReference>
<proteinExistence type="inferred from homology"/>
<evidence type="ECO:0000256" key="2">
    <source>
        <dbReference type="ARBA" id="ARBA00022603"/>
    </source>
</evidence>
<evidence type="ECO:0000256" key="11">
    <source>
        <dbReference type="HAMAP-Rule" id="MF_01547"/>
    </source>
</evidence>
<dbReference type="InterPro" id="IPR029063">
    <property type="entry name" value="SAM-dependent_MTases_sf"/>
</dbReference>
<dbReference type="GO" id="GO:0005737">
    <property type="term" value="C:cytoplasm"/>
    <property type="evidence" value="ECO:0007669"/>
    <property type="project" value="UniProtKB-SubCell"/>
</dbReference>
<feature type="binding site" evidence="11">
    <location>
        <position position="123"/>
    </location>
    <ligand>
        <name>S-adenosyl-L-methionine</name>
        <dbReference type="ChEBI" id="CHEBI:59789"/>
    </ligand>
</feature>
<keyword evidence="1 11" id="KW-0698">rRNA processing</keyword>
<keyword evidence="3 11" id="KW-0808">Transferase</keyword>
<keyword evidence="11" id="KW-0963">Cytoplasm</keyword>
<dbReference type="SUPFAM" id="SSF53335">
    <property type="entry name" value="S-adenosyl-L-methionine-dependent methyltransferases"/>
    <property type="match status" value="1"/>
</dbReference>
<dbReference type="InterPro" id="IPR002877">
    <property type="entry name" value="RNA_MeTrfase_FtsJ_dom"/>
</dbReference>
<dbReference type="PIRSF" id="PIRSF005461">
    <property type="entry name" value="23S_rRNA_mtase"/>
    <property type="match status" value="1"/>
</dbReference>
<organism evidence="15 16">
    <name type="scientific">Desulfoluna spongiiphila</name>
    <dbReference type="NCBI Taxonomy" id="419481"/>
    <lineage>
        <taxon>Bacteria</taxon>
        <taxon>Pseudomonadati</taxon>
        <taxon>Thermodesulfobacteriota</taxon>
        <taxon>Desulfobacteria</taxon>
        <taxon>Desulfobacterales</taxon>
        <taxon>Desulfolunaceae</taxon>
        <taxon>Desulfoluna</taxon>
    </lineage>
</organism>
<dbReference type="AlphaFoldDB" id="A0A1G5IPI5"/>
<gene>
    <name evidence="11" type="primary">rlmE</name>
    <name evidence="11" type="synonym">ftsJ</name>
    <name evidence="11" type="synonym">rrmJ</name>
    <name evidence="15" type="ORF">SAMN05216233_12141</name>
</gene>
<dbReference type="STRING" id="419481.SAMN05216233_12141"/>
<dbReference type="InterPro" id="IPR015507">
    <property type="entry name" value="rRNA-MeTfrase_E"/>
</dbReference>
<evidence type="ECO:0000256" key="13">
    <source>
        <dbReference type="SAM" id="MobiDB-lite"/>
    </source>
</evidence>
<name>A0A1G5IPI5_9BACT</name>
<evidence type="ECO:0000256" key="4">
    <source>
        <dbReference type="ARBA" id="ARBA00022691"/>
    </source>
</evidence>
<evidence type="ECO:0000256" key="10">
    <source>
        <dbReference type="ARBA" id="ARBA00048970"/>
    </source>
</evidence>
<feature type="active site" description="Proton acceptor" evidence="11 12">
    <location>
        <position position="163"/>
    </location>
</feature>
<evidence type="ECO:0000256" key="1">
    <source>
        <dbReference type="ARBA" id="ARBA00022552"/>
    </source>
</evidence>
<keyword evidence="2 11" id="KW-0489">Methyltransferase</keyword>
<dbReference type="RefSeq" id="WP_092214113.1">
    <property type="nucleotide sequence ID" value="NZ_FMUX01000021.1"/>
</dbReference>
<evidence type="ECO:0000256" key="12">
    <source>
        <dbReference type="PIRSR" id="PIRSR005461-1"/>
    </source>
</evidence>
<reference evidence="15 16" key="1">
    <citation type="submission" date="2016-10" db="EMBL/GenBank/DDBJ databases">
        <authorList>
            <person name="de Groot N.N."/>
        </authorList>
    </citation>
    <scope>NUCLEOTIDE SEQUENCE [LARGE SCALE GENOMIC DNA]</scope>
    <source>
        <strain evidence="15 16">AA1</strain>
    </source>
</reference>
<feature type="domain" description="Ribosomal RNA methyltransferase FtsJ" evidence="14">
    <location>
        <begin position="31"/>
        <end position="205"/>
    </location>
</feature>
<evidence type="ECO:0000313" key="15">
    <source>
        <dbReference type="EMBL" id="SCY77992.1"/>
    </source>
</evidence>
<evidence type="ECO:0000313" key="16">
    <source>
        <dbReference type="Proteomes" id="UP000198870"/>
    </source>
</evidence>
<dbReference type="GO" id="GO:0008650">
    <property type="term" value="F:rRNA (uridine-2'-O-)-methyltransferase activity"/>
    <property type="evidence" value="ECO:0007669"/>
    <property type="project" value="UniProtKB-UniRule"/>
</dbReference>
<dbReference type="HAMAP" id="MF_01547">
    <property type="entry name" value="RNA_methyltr_E"/>
    <property type="match status" value="1"/>
</dbReference>
<comment type="subcellular location">
    <subcellularLocation>
        <location evidence="11">Cytoplasm</location>
    </subcellularLocation>
</comment>
<dbReference type="PANTHER" id="PTHR10920:SF13">
    <property type="entry name" value="PRE-RRNA 2'-O-RIBOSE RNA METHYLTRANSFERASE FTSJ3"/>
    <property type="match status" value="1"/>
</dbReference>
<feature type="binding site" evidence="11">
    <location>
        <position position="83"/>
    </location>
    <ligand>
        <name>S-adenosyl-L-methionine</name>
        <dbReference type="ChEBI" id="CHEBI:59789"/>
    </ligand>
</feature>
<evidence type="ECO:0000256" key="5">
    <source>
        <dbReference type="ARBA" id="ARBA00037569"/>
    </source>
</evidence>
<comment type="similarity">
    <text evidence="11">Belongs to the class I-like SAM-binding methyltransferase superfamily. RNA methyltransferase RlmE family.</text>
</comment>
<dbReference type="OrthoDB" id="9790080at2"/>
<dbReference type="EC" id="2.1.1.166" evidence="6 11"/>
<feature type="binding site" evidence="11">
    <location>
        <position position="63"/>
    </location>
    <ligand>
        <name>S-adenosyl-L-methionine</name>
        <dbReference type="ChEBI" id="CHEBI:59789"/>
    </ligand>
</feature>
<dbReference type="Gene3D" id="3.40.50.150">
    <property type="entry name" value="Vaccinia Virus protein VP39"/>
    <property type="match status" value="1"/>
</dbReference>
<comment type="function">
    <text evidence="5 11">Specifically methylates the uridine in position 2552 of 23S rRNA at the 2'-O position of the ribose in the fully assembled 50S ribosomal subunit.</text>
</comment>
<keyword evidence="16" id="KW-1185">Reference proteome</keyword>
<sequence>MAVKKAKISRPPKKKGQWEDHYTRKARDEKYPARSVYKLQEIQRKFTLIKKGAKVLDLGCSPGSWLLYAAELAGGGGRVVGIDLKPVTIKLPSHAEALVGDILALTPELEDAFSPGFTVVISDMAPATTGMKDVDAARSLELCEMALTVATERLHPGGHFVCKIFQGGDFDAYVSHVKERFRQVKIFKPESCRKQSKEIYVVGLGMKE</sequence>
<comment type="catalytic activity">
    <reaction evidence="10 11">
        <text>uridine(2552) in 23S rRNA + S-adenosyl-L-methionine = 2'-O-methyluridine(2552) in 23S rRNA + S-adenosyl-L-homocysteine + H(+)</text>
        <dbReference type="Rhea" id="RHEA:42720"/>
        <dbReference type="Rhea" id="RHEA-COMP:10202"/>
        <dbReference type="Rhea" id="RHEA-COMP:10203"/>
        <dbReference type="ChEBI" id="CHEBI:15378"/>
        <dbReference type="ChEBI" id="CHEBI:57856"/>
        <dbReference type="ChEBI" id="CHEBI:59789"/>
        <dbReference type="ChEBI" id="CHEBI:65315"/>
        <dbReference type="ChEBI" id="CHEBI:74478"/>
        <dbReference type="EC" id="2.1.1.166"/>
    </reaction>
</comment>
<feature type="binding site" evidence="11">
    <location>
        <position position="65"/>
    </location>
    <ligand>
        <name>S-adenosyl-L-methionine</name>
        <dbReference type="ChEBI" id="CHEBI:59789"/>
    </ligand>
</feature>
<feature type="region of interest" description="Disordered" evidence="13">
    <location>
        <begin position="1"/>
        <end position="23"/>
    </location>
</feature>
<evidence type="ECO:0000256" key="9">
    <source>
        <dbReference type="ARBA" id="ARBA00042745"/>
    </source>
</evidence>
<dbReference type="InterPro" id="IPR050082">
    <property type="entry name" value="RNA_methyltr_RlmE"/>
</dbReference>
<evidence type="ECO:0000256" key="3">
    <source>
        <dbReference type="ARBA" id="ARBA00022679"/>
    </source>
</evidence>
<accession>A0A1G5IPI5</accession>